<sequence>MIPQGAIIDELQTEAAIEPSRTYYIDFANKRMSGMTDGLSAIKQAVFKILQTERYRYFIYSFDYGSELDLLNESSHLYVRSELKRRVTEALLADDRIADVTDFELTVEGDKAAVSFTVVTDEGSFKEEVMARV</sequence>
<evidence type="ECO:0000313" key="1">
    <source>
        <dbReference type="EMBL" id="ANY67586.1"/>
    </source>
</evidence>
<dbReference type="InterPro" id="IPR020288">
    <property type="entry name" value="Sheath_initiator"/>
</dbReference>
<organism evidence="1">
    <name type="scientific">Paenibacillus sp. BIHB 4019</name>
    <dbReference type="NCBI Taxonomy" id="1870819"/>
    <lineage>
        <taxon>Bacteria</taxon>
        <taxon>Bacillati</taxon>
        <taxon>Bacillota</taxon>
        <taxon>Bacilli</taxon>
        <taxon>Bacillales</taxon>
        <taxon>Paenibacillaceae</taxon>
        <taxon>Paenibacillus</taxon>
    </lineage>
</organism>
<dbReference type="Pfam" id="PF10934">
    <property type="entry name" value="Sheath_initiator"/>
    <property type="match status" value="1"/>
</dbReference>
<dbReference type="Gene3D" id="3.10.450.40">
    <property type="match status" value="1"/>
</dbReference>
<dbReference type="SUPFAM" id="SSF160719">
    <property type="entry name" value="gpW/gp25-like"/>
    <property type="match status" value="1"/>
</dbReference>
<dbReference type="EMBL" id="CP016808">
    <property type="protein sequence ID" value="ANY67586.1"/>
    <property type="molecule type" value="Genomic_DNA"/>
</dbReference>
<name>A0A1B2DIR2_9BACL</name>
<accession>A0A1B2DIR2</accession>
<gene>
    <name evidence="1" type="ORF">BBD42_14715</name>
</gene>
<dbReference type="AlphaFoldDB" id="A0A1B2DIR2"/>
<reference evidence="1" key="1">
    <citation type="submission" date="2016-08" db="EMBL/GenBank/DDBJ databases">
        <title>Complete Genome Seqeunce of Paenibacillus sp. BIHB 4019 from tea rhizoplane.</title>
        <authorList>
            <person name="Thakur R."/>
            <person name="Swarnkar M.K."/>
            <person name="Gulati A."/>
        </authorList>
    </citation>
    <scope>NUCLEOTIDE SEQUENCE [LARGE SCALE GENOMIC DNA]</scope>
    <source>
        <strain evidence="1">BIHB4019</strain>
    </source>
</reference>
<evidence type="ECO:0008006" key="2">
    <source>
        <dbReference type="Google" id="ProtNLM"/>
    </source>
</evidence>
<proteinExistence type="predicted"/>
<dbReference type="RefSeq" id="WP_099518771.1">
    <property type="nucleotide sequence ID" value="NZ_CP016808.1"/>
</dbReference>
<protein>
    <recommendedName>
        <fullName evidence="2">Phage portal protein</fullName>
    </recommendedName>
</protein>